<dbReference type="InterPro" id="IPR052155">
    <property type="entry name" value="Biofilm_reg_signaling"/>
</dbReference>
<dbReference type="InterPro" id="IPR029151">
    <property type="entry name" value="Sensor-like_sf"/>
</dbReference>
<dbReference type="SUPFAM" id="SSF55073">
    <property type="entry name" value="Nucleotide cyclase"/>
    <property type="match status" value="1"/>
</dbReference>
<feature type="transmembrane region" description="Helical" evidence="1">
    <location>
        <begin position="278"/>
        <end position="297"/>
    </location>
</feature>
<dbReference type="Pfam" id="PF00672">
    <property type="entry name" value="HAMP"/>
    <property type="match status" value="1"/>
</dbReference>
<dbReference type="SUPFAM" id="SSF141868">
    <property type="entry name" value="EAL domain-like"/>
    <property type="match status" value="1"/>
</dbReference>
<dbReference type="Gene3D" id="3.20.20.450">
    <property type="entry name" value="EAL domain"/>
    <property type="match status" value="1"/>
</dbReference>
<dbReference type="CDD" id="cd06225">
    <property type="entry name" value="HAMP"/>
    <property type="match status" value="1"/>
</dbReference>
<feature type="domain" description="HAMP" evidence="3">
    <location>
        <begin position="298"/>
        <end position="350"/>
    </location>
</feature>
<dbReference type="Gene3D" id="3.30.70.270">
    <property type="match status" value="1"/>
</dbReference>
<accession>A0ABS5GXR6</accession>
<protein>
    <submittedName>
        <fullName evidence="5">EAL domain-containing protein</fullName>
    </submittedName>
</protein>
<evidence type="ECO:0000259" key="4">
    <source>
        <dbReference type="PROSITE" id="PS50887"/>
    </source>
</evidence>
<comment type="caution">
    <text evidence="5">The sequence shown here is derived from an EMBL/GenBank/DDBJ whole genome shotgun (WGS) entry which is preliminary data.</text>
</comment>
<dbReference type="InterPro" id="IPR029150">
    <property type="entry name" value="dCache_3"/>
</dbReference>
<dbReference type="InterPro" id="IPR003660">
    <property type="entry name" value="HAMP_dom"/>
</dbReference>
<dbReference type="CDD" id="cd01948">
    <property type="entry name" value="EAL"/>
    <property type="match status" value="1"/>
</dbReference>
<dbReference type="InterPro" id="IPR001633">
    <property type="entry name" value="EAL_dom"/>
</dbReference>
<dbReference type="PANTHER" id="PTHR44757">
    <property type="entry name" value="DIGUANYLATE CYCLASE DGCP"/>
    <property type="match status" value="1"/>
</dbReference>
<dbReference type="Proteomes" id="UP000682982">
    <property type="component" value="Unassembled WGS sequence"/>
</dbReference>
<organism evidence="5 6">
    <name type="scientific">Undibacterium rivi</name>
    <dbReference type="NCBI Taxonomy" id="2828729"/>
    <lineage>
        <taxon>Bacteria</taxon>
        <taxon>Pseudomonadati</taxon>
        <taxon>Pseudomonadota</taxon>
        <taxon>Betaproteobacteria</taxon>
        <taxon>Burkholderiales</taxon>
        <taxon>Oxalobacteraceae</taxon>
        <taxon>Undibacterium</taxon>
    </lineage>
</organism>
<dbReference type="PROSITE" id="PS50885">
    <property type="entry name" value="HAMP"/>
    <property type="match status" value="1"/>
</dbReference>
<dbReference type="SMART" id="SM00267">
    <property type="entry name" value="GGDEF"/>
    <property type="match status" value="1"/>
</dbReference>
<dbReference type="InterPro" id="IPR035919">
    <property type="entry name" value="EAL_sf"/>
</dbReference>
<evidence type="ECO:0000259" key="3">
    <source>
        <dbReference type="PROSITE" id="PS50885"/>
    </source>
</evidence>
<dbReference type="PANTHER" id="PTHR44757:SF2">
    <property type="entry name" value="BIOFILM ARCHITECTURE MAINTENANCE PROTEIN MBAA"/>
    <property type="match status" value="1"/>
</dbReference>
<keyword evidence="1" id="KW-0812">Transmembrane</keyword>
<dbReference type="CDD" id="cd01949">
    <property type="entry name" value="GGDEF"/>
    <property type="match status" value="1"/>
</dbReference>
<dbReference type="InterPro" id="IPR029787">
    <property type="entry name" value="Nucleotide_cyclase"/>
</dbReference>
<evidence type="ECO:0000256" key="1">
    <source>
        <dbReference type="SAM" id="Phobius"/>
    </source>
</evidence>
<keyword evidence="1" id="KW-1133">Transmembrane helix</keyword>
<dbReference type="SMART" id="SM00052">
    <property type="entry name" value="EAL"/>
    <property type="match status" value="1"/>
</dbReference>
<dbReference type="InterPro" id="IPR000160">
    <property type="entry name" value="GGDEF_dom"/>
</dbReference>
<feature type="domain" description="GGDEF" evidence="4">
    <location>
        <begin position="386"/>
        <end position="518"/>
    </location>
</feature>
<dbReference type="Pfam" id="PF14827">
    <property type="entry name" value="dCache_3"/>
    <property type="match status" value="1"/>
</dbReference>
<dbReference type="EMBL" id="JAGSPK010000001">
    <property type="protein sequence ID" value="MBR7791243.1"/>
    <property type="molecule type" value="Genomic_DNA"/>
</dbReference>
<sequence length="785" mass="87013">MRFHSLESRVVVLFISLLLTLQLVAYFAIGNAIDTNARSAIESELKISTKVFSRLLDQNAQKLIQGATLLSKDYAFREAIGTHDTETIVSTLLNHGQRLGADLTMLVDLDGKITAASSDTLAHGLQQSVSSMIKTATEKGSAGNIDIVDGKPYQMVMVPVLAPVTISWVVMAIPLDQTLVSDMRELSKMQISLLTSQNRSPWKMNVSTLEQQEALQLASALPKDEAGPRLMRDMEIGDNHYRTNVLPLASNGNNSAVAVLQLSIDQAVAPYKKLQRNLLILTVLGCIVASIISAVTARRVIEPVRQLADTARRLGTGDYLTPIKVERTDEIGDLANSFSHMRDAIASREQEIRRLAYWDTLTILPNRALFREMLDEAITLAKSRLSTCYVLMMDLDRFKHVNDVMGHSFGDILLQEVAHRLKVELGAGNIQPARLGGDEFAVLLPETTEEVALQIAEKILHALEHPISIEDQTVDIGASIGIAGFPSHAADAATLLSRVEVAMYAAKQAKNGAVIYAPDIDKSSQQSLSLLSEMRTALERNDFRLYVQPKVSLTNGEVVAVEALVRWLHPERNFIYPDQFIPFAEQTGFIRQLTHWMMNASAQACREWKNAGIHLKISVNISTRDLMDQELPEKFANILSLHQVQAADFCLEITESAIMDDPVRAHLTLDKLHAMGMELSIDDFGTGYSSLAYLKRLPVNELKIDKSFVLKMEQDIDDTKIVKSTIDLGHNMGLRVVAEGIENAKVMNLLKELGCDQGQGYHISRPMPASELQPWLLTWSQHQTI</sequence>
<proteinExistence type="predicted"/>
<evidence type="ECO:0000259" key="2">
    <source>
        <dbReference type="PROSITE" id="PS50883"/>
    </source>
</evidence>
<dbReference type="SUPFAM" id="SSF158472">
    <property type="entry name" value="HAMP domain-like"/>
    <property type="match status" value="1"/>
</dbReference>
<dbReference type="Pfam" id="PF00990">
    <property type="entry name" value="GGDEF"/>
    <property type="match status" value="1"/>
</dbReference>
<dbReference type="Pfam" id="PF00563">
    <property type="entry name" value="EAL"/>
    <property type="match status" value="1"/>
</dbReference>
<dbReference type="SUPFAM" id="SSF103190">
    <property type="entry name" value="Sensory domain-like"/>
    <property type="match status" value="1"/>
</dbReference>
<reference evidence="5 6" key="1">
    <citation type="submission" date="2021-04" db="EMBL/GenBank/DDBJ databases">
        <title>novel species isolated from subtropical streams in China.</title>
        <authorList>
            <person name="Lu H."/>
        </authorList>
    </citation>
    <scope>NUCLEOTIDE SEQUENCE [LARGE SCALE GENOMIC DNA]</scope>
    <source>
        <strain evidence="5 6">FT147W</strain>
    </source>
</reference>
<dbReference type="PROSITE" id="PS50883">
    <property type="entry name" value="EAL"/>
    <property type="match status" value="1"/>
</dbReference>
<dbReference type="Gene3D" id="6.10.340.10">
    <property type="match status" value="1"/>
</dbReference>
<gene>
    <name evidence="5" type="ORF">KDM87_01435</name>
</gene>
<keyword evidence="6" id="KW-1185">Reference proteome</keyword>
<dbReference type="InterPro" id="IPR043128">
    <property type="entry name" value="Rev_trsase/Diguanyl_cyclase"/>
</dbReference>
<dbReference type="NCBIfam" id="TIGR00254">
    <property type="entry name" value="GGDEF"/>
    <property type="match status" value="1"/>
</dbReference>
<dbReference type="PROSITE" id="PS50887">
    <property type="entry name" value="GGDEF"/>
    <property type="match status" value="1"/>
</dbReference>
<feature type="domain" description="EAL" evidence="2">
    <location>
        <begin position="527"/>
        <end position="780"/>
    </location>
</feature>
<evidence type="ECO:0000313" key="6">
    <source>
        <dbReference type="Proteomes" id="UP000682982"/>
    </source>
</evidence>
<evidence type="ECO:0000313" key="5">
    <source>
        <dbReference type="EMBL" id="MBR7791243.1"/>
    </source>
</evidence>
<name>A0ABS5GXR6_9BURK</name>
<dbReference type="SMART" id="SM00304">
    <property type="entry name" value="HAMP"/>
    <property type="match status" value="1"/>
</dbReference>
<dbReference type="RefSeq" id="WP_212677448.1">
    <property type="nucleotide sequence ID" value="NZ_JAGSPK010000001.1"/>
</dbReference>
<keyword evidence="1" id="KW-0472">Membrane</keyword>